<evidence type="ECO:0000256" key="5">
    <source>
        <dbReference type="ARBA" id="ARBA00014454"/>
    </source>
</evidence>
<dbReference type="GO" id="GO:0000398">
    <property type="term" value="P:mRNA splicing, via spliceosome"/>
    <property type="evidence" value="ECO:0007669"/>
    <property type="project" value="TreeGrafter"/>
</dbReference>
<keyword evidence="7" id="KW-0256">Endoplasmic reticulum</keyword>
<name>A0A915Q5A8_9BILA</name>
<feature type="region of interest" description="Disordered" evidence="10">
    <location>
        <begin position="252"/>
        <end position="483"/>
    </location>
</feature>
<dbReference type="WBParaSite" id="sdigi.contig79.g3811.t1">
    <property type="protein sequence ID" value="sdigi.contig79.g3811.t1"/>
    <property type="gene ID" value="sdigi.contig79.g3811"/>
</dbReference>
<evidence type="ECO:0000256" key="11">
    <source>
        <dbReference type="SAM" id="Phobius"/>
    </source>
</evidence>
<evidence type="ECO:0000256" key="3">
    <source>
        <dbReference type="ARBA" id="ARBA00009386"/>
    </source>
</evidence>
<comment type="similarity">
    <text evidence="4">Belongs to the CWC26 family.</text>
</comment>
<feature type="compositionally biased region" description="Polar residues" evidence="10">
    <location>
        <begin position="279"/>
        <end position="291"/>
    </location>
</feature>
<feature type="compositionally biased region" description="Basic and acidic residues" evidence="10">
    <location>
        <begin position="422"/>
        <end position="461"/>
    </location>
</feature>
<reference evidence="13" key="1">
    <citation type="submission" date="2022-11" db="UniProtKB">
        <authorList>
            <consortium name="WormBaseParasite"/>
        </authorList>
    </citation>
    <scope>IDENTIFICATION</scope>
</reference>
<proteinExistence type="inferred from homology"/>
<evidence type="ECO:0000256" key="8">
    <source>
        <dbReference type="ARBA" id="ARBA00022989"/>
    </source>
</evidence>
<evidence type="ECO:0000256" key="2">
    <source>
        <dbReference type="ARBA" id="ARBA00004922"/>
    </source>
</evidence>
<sequence>MRLITLLGSLFDDYRKTTPRKLKIIDSYMFYVLITGIIQFVYCVLVGTFPFNSFLSGFVSTVGCFVLAASLRIQVNPENKPLFPHIAPERAFADFIFAHVIFHLNTLMDDAAKKAREEYLKKYLSKDDKQAVKKQKKKKKKIGIGLKIHENDAFVAVAPCAEQTSSDDEKDVEVTEKVKKLRAMSKFKPAAFEAVEIEVETTAIRKRHDSSSDENVTPEELSLPTTSGRSRKTSLVRNEDHIVQKTLGQSGVDSNIFLPSQRVKDEAVDSDSSPPRMPKNSTRRSPSSYETSSRHGKVINNFDMGVASSRCRIKDEPLDSDASPPRRPTSGVRRNADGDISDISPPRRSKPTNNSDSDLSPPRNHVDRDKIYSCEEDSQHHEHHKRGKSGSVESCRRKKIGWNSEASRHNVERTKEKHRGRSRDEGSRVHHLHYEEHRGRKSSKREMSHHGKSDRSNEDGIKSSGGSASAGLKTLERHREEMKRLQEDEAELLRNWEGFASGKDAAATHRKKLTGKGRESKEDRERKEREAKKQKELEEKYKNWNKGLRQIEERSQKLNEMARVAQEDFARHADDETMNEHLKKQLYEKDPMYNYVKKKKENAEIRSGTAYPKYKGSWPPNRFNIPPGHRWDGVNRSNGFEDRIAETTNRKLAQRTEYYENIAKYEV</sequence>
<dbReference type="AlphaFoldDB" id="A0A915Q5A8"/>
<dbReference type="GO" id="GO:0008250">
    <property type="term" value="C:oligosaccharyltransferase complex"/>
    <property type="evidence" value="ECO:0007669"/>
    <property type="project" value="InterPro"/>
</dbReference>
<evidence type="ECO:0000256" key="9">
    <source>
        <dbReference type="ARBA" id="ARBA00023136"/>
    </source>
</evidence>
<dbReference type="InterPro" id="IPR051112">
    <property type="entry name" value="CWC26_splicing_factor"/>
</dbReference>
<evidence type="ECO:0000256" key="4">
    <source>
        <dbReference type="ARBA" id="ARBA00011069"/>
    </source>
</evidence>
<feature type="transmembrane region" description="Helical" evidence="11">
    <location>
        <begin position="28"/>
        <end position="48"/>
    </location>
</feature>
<comment type="similarity">
    <text evidence="3">Belongs to the DAD/OST2 family.</text>
</comment>
<feature type="region of interest" description="Disordered" evidence="10">
    <location>
        <begin position="205"/>
        <end position="237"/>
    </location>
</feature>
<dbReference type="InterPro" id="IPR003038">
    <property type="entry name" value="DAD/Ost2"/>
</dbReference>
<feature type="compositionally biased region" description="Basic and acidic residues" evidence="10">
    <location>
        <begin position="516"/>
        <end position="536"/>
    </location>
</feature>
<evidence type="ECO:0000256" key="1">
    <source>
        <dbReference type="ARBA" id="ARBA00004477"/>
    </source>
</evidence>
<dbReference type="Pfam" id="PF09736">
    <property type="entry name" value="Bud13"/>
    <property type="match status" value="1"/>
</dbReference>
<feature type="region of interest" description="Disordered" evidence="10">
    <location>
        <begin position="498"/>
        <end position="536"/>
    </location>
</feature>
<dbReference type="PANTHER" id="PTHR31809:SF0">
    <property type="entry name" value="BUD13 HOMOLOG"/>
    <property type="match status" value="1"/>
</dbReference>
<comment type="subcellular location">
    <subcellularLocation>
        <location evidence="1">Endoplasmic reticulum membrane</location>
        <topology evidence="1">Multi-pass membrane protein</topology>
    </subcellularLocation>
</comment>
<evidence type="ECO:0000313" key="13">
    <source>
        <dbReference type="WBParaSite" id="sdigi.contig79.g3811.t1"/>
    </source>
</evidence>
<organism evidence="12 13">
    <name type="scientific">Setaria digitata</name>
    <dbReference type="NCBI Taxonomy" id="48799"/>
    <lineage>
        <taxon>Eukaryota</taxon>
        <taxon>Metazoa</taxon>
        <taxon>Ecdysozoa</taxon>
        <taxon>Nematoda</taxon>
        <taxon>Chromadorea</taxon>
        <taxon>Rhabditida</taxon>
        <taxon>Spirurina</taxon>
        <taxon>Spiruromorpha</taxon>
        <taxon>Filarioidea</taxon>
        <taxon>Setariidae</taxon>
        <taxon>Setaria</taxon>
    </lineage>
</organism>
<keyword evidence="6 11" id="KW-0812">Transmembrane</keyword>
<evidence type="ECO:0000313" key="12">
    <source>
        <dbReference type="Proteomes" id="UP000887581"/>
    </source>
</evidence>
<dbReference type="Proteomes" id="UP000887581">
    <property type="component" value="Unplaced"/>
</dbReference>
<dbReference type="GO" id="GO:0070274">
    <property type="term" value="C:RES complex"/>
    <property type="evidence" value="ECO:0007669"/>
    <property type="project" value="TreeGrafter"/>
</dbReference>
<dbReference type="GO" id="GO:0003723">
    <property type="term" value="F:RNA binding"/>
    <property type="evidence" value="ECO:0007669"/>
    <property type="project" value="TreeGrafter"/>
</dbReference>
<keyword evidence="8 11" id="KW-1133">Transmembrane helix</keyword>
<dbReference type="PANTHER" id="PTHR31809">
    <property type="entry name" value="BUD13 HOMOLOG"/>
    <property type="match status" value="1"/>
</dbReference>
<evidence type="ECO:0000256" key="6">
    <source>
        <dbReference type="ARBA" id="ARBA00022692"/>
    </source>
</evidence>
<feature type="compositionally biased region" description="Basic and acidic residues" evidence="10">
    <location>
        <begin position="474"/>
        <end position="483"/>
    </location>
</feature>
<evidence type="ECO:0000256" key="7">
    <source>
        <dbReference type="ARBA" id="ARBA00022824"/>
    </source>
</evidence>
<evidence type="ECO:0000256" key="10">
    <source>
        <dbReference type="SAM" id="MobiDB-lite"/>
    </source>
</evidence>
<comment type="pathway">
    <text evidence="2">Protein modification; protein glycosylation.</text>
</comment>
<protein>
    <recommendedName>
        <fullName evidence="5">BUD13 homolog</fullName>
    </recommendedName>
</protein>
<feature type="compositionally biased region" description="Basic and acidic residues" evidence="10">
    <location>
        <begin position="406"/>
        <end position="415"/>
    </location>
</feature>
<dbReference type="Pfam" id="PF02109">
    <property type="entry name" value="DAD"/>
    <property type="match status" value="1"/>
</dbReference>
<keyword evidence="9 11" id="KW-0472">Membrane</keyword>
<keyword evidence="12" id="KW-1185">Reference proteome</keyword>
<dbReference type="InterPro" id="IPR018609">
    <property type="entry name" value="Bud13"/>
</dbReference>
<accession>A0A915Q5A8</accession>
<dbReference type="GO" id="GO:0005684">
    <property type="term" value="C:U2-type spliceosomal complex"/>
    <property type="evidence" value="ECO:0007669"/>
    <property type="project" value="TreeGrafter"/>
</dbReference>
<feature type="compositionally biased region" description="Basic and acidic residues" evidence="10">
    <location>
        <begin position="364"/>
        <end position="380"/>
    </location>
</feature>
<feature type="transmembrane region" description="Helical" evidence="11">
    <location>
        <begin position="54"/>
        <end position="73"/>
    </location>
</feature>